<dbReference type="Proteomes" id="UP000252015">
    <property type="component" value="Unassembled WGS sequence"/>
</dbReference>
<dbReference type="InterPro" id="IPR002937">
    <property type="entry name" value="Amino_oxidase"/>
</dbReference>
<sequence>MAALSAAWRLSEPGWRDRFESITVYQRGWRLGGKAASSRGACGRIEEHGLHIWLGSYENAFALLRECYAELDRATTDPTAPIRTWEEAIGPADNPALADWWDGEPMTWRGTHPRDEALPGDPNNTGRELTAVMFVERALRLVLAFTDSLRDAAPGRLMLSTSPQPPSSAPSPPFDATVRATLAALLAVVDPRLREAPAAEVLDHALDAIRDAIDSDSRADRGRSWVLISLVVAAVRGIVADKLITDAGGFAAINDEDFCDWIVRHGAHRDVLDSAMVRGVYDLVFGYRDGDPQRPAVAAGVMTFLLGQALFGYRGAFFWKMTAGMGDVVIAPLYQVLRNRGVQFEFFHRLDALHLDASRQSVGAITMARQVRLADGRRHYEPLVRVRRLPVFPKYPLAEQLQTAAGVDGLESHFGARTDAEVRTLRRGVDFDHVVLAVSVGMVPIVAQELIEDRPEWRGMTAHVRTVATQAFQIWLRPDEASLGWPTPGATVSAYVPPFDTWASMPQTLWAEDWPHAQRPGAVAYFCGSLDAPWPTTDDHQDYVDRYTKQVQAAAVRFLDHHVGLYFPNAVTEAGFAWHLLSGVNGERAREALATQHLSVNIDPSDRYVQSVPGSDRYRLRPDESGYDNLVLAGDWTDCGMNAGCIEAAVMSGLEAANALLGRSRYHRIRGFYLP</sequence>
<dbReference type="Pfam" id="PF13450">
    <property type="entry name" value="NAD_binding_8"/>
    <property type="match status" value="1"/>
</dbReference>
<dbReference type="PANTHER" id="PTHR42923">
    <property type="entry name" value="PROTOPORPHYRINOGEN OXIDASE"/>
    <property type="match status" value="1"/>
</dbReference>
<dbReference type="SUPFAM" id="SSF51905">
    <property type="entry name" value="FAD/NAD(P)-binding domain"/>
    <property type="match status" value="1"/>
</dbReference>
<feature type="domain" description="Amine oxidase" evidence="1">
    <location>
        <begin position="608"/>
        <end position="661"/>
    </location>
</feature>
<organism evidence="2 3">
    <name type="scientific">Mycobacterium shimoidei</name>
    <dbReference type="NCBI Taxonomy" id="29313"/>
    <lineage>
        <taxon>Bacteria</taxon>
        <taxon>Bacillati</taxon>
        <taxon>Actinomycetota</taxon>
        <taxon>Actinomycetes</taxon>
        <taxon>Mycobacteriales</taxon>
        <taxon>Mycobacteriaceae</taxon>
        <taxon>Mycobacterium</taxon>
    </lineage>
</organism>
<dbReference type="PANTHER" id="PTHR42923:SF46">
    <property type="entry name" value="AMINE OXIDASE"/>
    <property type="match status" value="1"/>
</dbReference>
<name>A0A375Z3Q7_MYCSH</name>
<dbReference type="STRING" id="29313.BHQ16_20795"/>
<protein>
    <recommendedName>
        <fullName evidence="1">Amine oxidase domain-containing protein</fullName>
    </recommendedName>
</protein>
<dbReference type="GO" id="GO:0016491">
    <property type="term" value="F:oxidoreductase activity"/>
    <property type="evidence" value="ECO:0007669"/>
    <property type="project" value="InterPro"/>
</dbReference>
<dbReference type="InterPro" id="IPR036188">
    <property type="entry name" value="FAD/NAD-bd_sf"/>
</dbReference>
<dbReference type="OrthoDB" id="8845488at2"/>
<gene>
    <name evidence="2" type="ORF">MSP7336_04067</name>
</gene>
<dbReference type="InterPro" id="IPR050464">
    <property type="entry name" value="Zeta_carotene_desat/Oxidored"/>
</dbReference>
<evidence type="ECO:0000313" key="3">
    <source>
        <dbReference type="Proteomes" id="UP000252015"/>
    </source>
</evidence>
<dbReference type="Pfam" id="PF01593">
    <property type="entry name" value="Amino_oxidase"/>
    <property type="match status" value="1"/>
</dbReference>
<evidence type="ECO:0000259" key="1">
    <source>
        <dbReference type="Pfam" id="PF01593"/>
    </source>
</evidence>
<reference evidence="2 3" key="1">
    <citation type="submission" date="2018-05" db="EMBL/GenBank/DDBJ databases">
        <authorList>
            <consortium name="IHU Genomes"/>
        </authorList>
    </citation>
    <scope>NUCLEOTIDE SEQUENCE [LARGE SCALE GENOMIC DNA]</scope>
    <source>
        <strain evidence="2 3">P7336</strain>
    </source>
</reference>
<evidence type="ECO:0000313" key="2">
    <source>
        <dbReference type="EMBL" id="SRX95794.1"/>
    </source>
</evidence>
<dbReference type="AlphaFoldDB" id="A0A375Z3Q7"/>
<keyword evidence="3" id="KW-1185">Reference proteome</keyword>
<dbReference type="EMBL" id="UEGW01000001">
    <property type="protein sequence ID" value="SRX95794.1"/>
    <property type="molecule type" value="Genomic_DNA"/>
</dbReference>
<proteinExistence type="predicted"/>
<accession>A0A375Z3Q7</accession>